<feature type="binding site" evidence="9">
    <location>
        <position position="43"/>
    </location>
    <ligand>
        <name>NADPH</name>
        <dbReference type="ChEBI" id="CHEBI:57783"/>
    </ligand>
</feature>
<dbReference type="SUPFAM" id="SSF55347">
    <property type="entry name" value="Glyceraldehyde-3-phosphate dehydrogenase-like, C-terminal domain"/>
    <property type="match status" value="1"/>
</dbReference>
<proteinExistence type="inferred from homology"/>
<dbReference type="PIRSF" id="PIRSF006205">
    <property type="entry name" value="Dxp_reductismrs"/>
    <property type="match status" value="1"/>
</dbReference>
<comment type="caution">
    <text evidence="13">The sequence shown here is derived from an EMBL/GenBank/DDBJ whole genome shotgun (WGS) entry which is preliminary data.</text>
</comment>
<feature type="binding site" evidence="9">
    <location>
        <position position="232"/>
    </location>
    <ligand>
        <name>1-deoxy-D-xylulose 5-phosphate</name>
        <dbReference type="ChEBI" id="CHEBI:57792"/>
    </ligand>
</feature>
<feature type="binding site" evidence="9">
    <location>
        <position position="229"/>
    </location>
    <ligand>
        <name>1-deoxy-D-xylulose 5-phosphate</name>
        <dbReference type="ChEBI" id="CHEBI:57792"/>
    </ligand>
</feature>
<feature type="binding site" evidence="9">
    <location>
        <position position="156"/>
    </location>
    <ligand>
        <name>1-deoxy-D-xylulose 5-phosphate</name>
        <dbReference type="ChEBI" id="CHEBI:57792"/>
    </ligand>
</feature>
<protein>
    <recommendedName>
        <fullName evidence="9">1-deoxy-D-xylulose 5-phosphate reductoisomerase</fullName>
        <shortName evidence="9">DXP reductoisomerase</shortName>
        <ecNumber evidence="9">1.1.1.267</ecNumber>
    </recommendedName>
    <alternativeName>
        <fullName evidence="9">1-deoxyxylulose-5-phosphate reductoisomerase</fullName>
    </alternativeName>
    <alternativeName>
        <fullName evidence="9">2-C-methyl-D-erythritol 4-phosphate synthase</fullName>
    </alternativeName>
</protein>
<dbReference type="EMBL" id="JALJXV010000008">
    <property type="protein sequence ID" value="MCP1676152.1"/>
    <property type="molecule type" value="Genomic_DNA"/>
</dbReference>
<keyword evidence="4 9" id="KW-0521">NADP</keyword>
<dbReference type="GO" id="GO:0051484">
    <property type="term" value="P:isopentenyl diphosphate biosynthetic process, methylerythritol 4-phosphate pathway involved in terpenoid biosynthetic process"/>
    <property type="evidence" value="ECO:0007669"/>
    <property type="project" value="UniProtKB-ARBA"/>
</dbReference>
<dbReference type="GO" id="GO:0030604">
    <property type="term" value="F:1-deoxy-D-xylulose-5-phosphate reductoisomerase activity"/>
    <property type="evidence" value="ECO:0007669"/>
    <property type="project" value="UniProtKB-UniRule"/>
</dbReference>
<feature type="binding site" evidence="9">
    <location>
        <position position="15"/>
    </location>
    <ligand>
        <name>NADPH</name>
        <dbReference type="ChEBI" id="CHEBI:57783"/>
    </ligand>
</feature>
<feature type="binding site" evidence="9">
    <location>
        <position position="157"/>
    </location>
    <ligand>
        <name>1-deoxy-D-xylulose 5-phosphate</name>
        <dbReference type="ChEBI" id="CHEBI:57792"/>
    </ligand>
</feature>
<feature type="domain" description="1-deoxy-D-xylulose 5-phosphate reductoisomerase C-terminal" evidence="11">
    <location>
        <begin position="151"/>
        <end position="240"/>
    </location>
</feature>
<comment type="similarity">
    <text evidence="2 9">Belongs to the DXR family.</text>
</comment>
<evidence type="ECO:0000256" key="2">
    <source>
        <dbReference type="ARBA" id="ARBA00006825"/>
    </source>
</evidence>
<dbReference type="AlphaFoldDB" id="A0AAE3G998"/>
<dbReference type="EC" id="1.1.1.267" evidence="9"/>
<dbReference type="NCBIfam" id="TIGR00243">
    <property type="entry name" value="Dxr"/>
    <property type="match status" value="1"/>
</dbReference>
<dbReference type="Proteomes" id="UP001205843">
    <property type="component" value="Unassembled WGS sequence"/>
</dbReference>
<keyword evidence="6 9" id="KW-0464">Manganese</keyword>
<evidence type="ECO:0000256" key="4">
    <source>
        <dbReference type="ARBA" id="ARBA00022857"/>
    </source>
</evidence>
<evidence type="ECO:0000256" key="8">
    <source>
        <dbReference type="ARBA" id="ARBA00048543"/>
    </source>
</evidence>
<dbReference type="InterPro" id="IPR036169">
    <property type="entry name" value="DXPR_C_sf"/>
</dbReference>
<evidence type="ECO:0000259" key="11">
    <source>
        <dbReference type="Pfam" id="PF08436"/>
    </source>
</evidence>
<evidence type="ECO:0000256" key="6">
    <source>
        <dbReference type="ARBA" id="ARBA00023211"/>
    </source>
</evidence>
<dbReference type="Pfam" id="PF13288">
    <property type="entry name" value="DXPR_C"/>
    <property type="match status" value="1"/>
</dbReference>
<evidence type="ECO:0000259" key="10">
    <source>
        <dbReference type="Pfam" id="PF02670"/>
    </source>
</evidence>
<sequence>MTIPDPQAVTVLGATGSIGVSALDVIGRYPERFRVFALTAHDNDELLYEQCRRFQPARAVLGEDDRAARLRRRLQADGLATQVDSGPRALEEVAAAGEVQTVVAGIVGTAGLAPGLAAVRAGKRVLLANKEALVTAGAVFMQAVEESGAKLLPLDSEHNAIFQCLPADFHRGELAASGVRRILLTASGGPFRDADPATLHAVTPDQACAHPNWSMGRKISVDSATMMNKGLELVEACWLFGLQPDDVQVVVHPQSIIHSLVEYLDGSVIAQMGNPDMRIPIAHALSYPERIASGAQPLDLFQLGRLDFQPPDLERFPCLGLAQDAMKAGGNACATLNAANEIAVAAFLDERIGFMDIPRLLAAVMEQLPSVAVSSLDGVLAADQHSRRVTRDLVKRFEAGRRT</sequence>
<feature type="binding site" evidence="9">
    <location>
        <position position="210"/>
    </location>
    <ligand>
        <name>1-deoxy-D-xylulose 5-phosphate</name>
        <dbReference type="ChEBI" id="CHEBI:57792"/>
    </ligand>
</feature>
<dbReference type="SUPFAM" id="SSF51735">
    <property type="entry name" value="NAD(P)-binding Rossmann-fold domains"/>
    <property type="match status" value="1"/>
</dbReference>
<feature type="binding site" evidence="9">
    <location>
        <position position="232"/>
    </location>
    <ligand>
        <name>Mn(2+)</name>
        <dbReference type="ChEBI" id="CHEBI:29035"/>
    </ligand>
</feature>
<keyword evidence="14" id="KW-1185">Reference proteome</keyword>
<gene>
    <name evidence="9" type="primary">dxr</name>
    <name evidence="13" type="ORF">J2T57_003311</name>
</gene>
<comment type="catalytic activity">
    <reaction evidence="8">
        <text>2-C-methyl-D-erythritol 4-phosphate + NADP(+) = 1-deoxy-D-xylulose 5-phosphate + NADPH + H(+)</text>
        <dbReference type="Rhea" id="RHEA:13717"/>
        <dbReference type="ChEBI" id="CHEBI:15378"/>
        <dbReference type="ChEBI" id="CHEBI:57783"/>
        <dbReference type="ChEBI" id="CHEBI:57792"/>
        <dbReference type="ChEBI" id="CHEBI:58262"/>
        <dbReference type="ChEBI" id="CHEBI:58349"/>
        <dbReference type="EC" id="1.1.1.267"/>
    </reaction>
    <physiologicalReaction direction="right-to-left" evidence="8">
        <dbReference type="Rhea" id="RHEA:13719"/>
    </physiologicalReaction>
</comment>
<dbReference type="PANTHER" id="PTHR30525">
    <property type="entry name" value="1-DEOXY-D-XYLULOSE 5-PHOSPHATE REDUCTOISOMERASE"/>
    <property type="match status" value="1"/>
</dbReference>
<feature type="binding site" evidence="9">
    <location>
        <position position="129"/>
    </location>
    <ligand>
        <name>NADPH</name>
        <dbReference type="ChEBI" id="CHEBI:57783"/>
    </ligand>
</feature>
<name>A0AAE3G998_9GAMM</name>
<feature type="binding site" evidence="9">
    <location>
        <position position="16"/>
    </location>
    <ligand>
        <name>NADPH</name>
        <dbReference type="ChEBI" id="CHEBI:57783"/>
    </ligand>
</feature>
<feature type="binding site" evidence="9">
    <location>
        <position position="228"/>
    </location>
    <ligand>
        <name>1-deoxy-D-xylulose 5-phosphate</name>
        <dbReference type="ChEBI" id="CHEBI:57792"/>
    </ligand>
</feature>
<dbReference type="GO" id="GO:0070402">
    <property type="term" value="F:NADPH binding"/>
    <property type="evidence" value="ECO:0007669"/>
    <property type="project" value="InterPro"/>
</dbReference>
<keyword evidence="7 9" id="KW-0414">Isoprene biosynthesis</keyword>
<evidence type="ECO:0000256" key="1">
    <source>
        <dbReference type="ARBA" id="ARBA00005094"/>
    </source>
</evidence>
<feature type="binding site" evidence="9">
    <location>
        <position position="131"/>
    </location>
    <ligand>
        <name>NADPH</name>
        <dbReference type="ChEBI" id="CHEBI:57783"/>
    </ligand>
</feature>
<evidence type="ECO:0000259" key="12">
    <source>
        <dbReference type="Pfam" id="PF13288"/>
    </source>
</evidence>
<dbReference type="Gene3D" id="3.40.50.720">
    <property type="entry name" value="NAD(P)-binding Rossmann-like Domain"/>
    <property type="match status" value="1"/>
</dbReference>
<feature type="binding site" evidence="9">
    <location>
        <position position="187"/>
    </location>
    <ligand>
        <name>1-deoxy-D-xylulose 5-phosphate</name>
        <dbReference type="ChEBI" id="CHEBI:57792"/>
    </ligand>
</feature>
<feature type="binding site" evidence="9">
    <location>
        <position position="155"/>
    </location>
    <ligand>
        <name>Mn(2+)</name>
        <dbReference type="ChEBI" id="CHEBI:29035"/>
    </ligand>
</feature>
<comment type="function">
    <text evidence="9">Catalyzes the NADPH-dependent rearrangement and reduction of 1-deoxy-D-xylulose-5-phosphate (DXP) to 2-C-methyl-D-erythritol 4-phosphate (MEP).</text>
</comment>
<dbReference type="Pfam" id="PF02670">
    <property type="entry name" value="DXP_reductoisom"/>
    <property type="match status" value="1"/>
</dbReference>
<comment type="pathway">
    <text evidence="1 9">Isoprenoid biosynthesis; isopentenyl diphosphate biosynthesis via DXP pathway; isopentenyl diphosphate from 1-deoxy-D-xylulose 5-phosphate: step 1/6.</text>
</comment>
<evidence type="ECO:0000313" key="13">
    <source>
        <dbReference type="EMBL" id="MCP1676152.1"/>
    </source>
</evidence>
<dbReference type="InterPro" id="IPR013644">
    <property type="entry name" value="DXP_reductoisomerase_C"/>
</dbReference>
<evidence type="ECO:0000313" key="14">
    <source>
        <dbReference type="Proteomes" id="UP001205843"/>
    </source>
</evidence>
<feature type="domain" description="DXP reductoisomerase C-terminal" evidence="12">
    <location>
        <begin position="272"/>
        <end position="388"/>
    </location>
</feature>
<feature type="domain" description="1-deoxy-D-xylulose 5-phosphate reductoisomerase N-terminal" evidence="10">
    <location>
        <begin position="9"/>
        <end position="137"/>
    </location>
</feature>
<dbReference type="FunFam" id="3.40.50.720:FF:000045">
    <property type="entry name" value="1-deoxy-D-xylulose 5-phosphate reductoisomerase"/>
    <property type="match status" value="1"/>
</dbReference>
<feature type="binding site" evidence="9">
    <location>
        <position position="18"/>
    </location>
    <ligand>
        <name>NADPH</name>
        <dbReference type="ChEBI" id="CHEBI:57783"/>
    </ligand>
</feature>
<dbReference type="Gene3D" id="1.10.1740.10">
    <property type="match status" value="1"/>
</dbReference>
<dbReference type="NCBIfam" id="NF009114">
    <property type="entry name" value="PRK12464.1"/>
    <property type="match status" value="1"/>
</dbReference>
<dbReference type="Pfam" id="PF08436">
    <property type="entry name" value="DXP_redisom_C"/>
    <property type="match status" value="1"/>
</dbReference>
<comment type="caution">
    <text evidence="9">Lacks conserved residue(s) required for the propagation of feature annotation.</text>
</comment>
<dbReference type="InterPro" id="IPR026877">
    <property type="entry name" value="DXPR_C"/>
</dbReference>
<dbReference type="GO" id="GO:0030145">
    <property type="term" value="F:manganese ion binding"/>
    <property type="evidence" value="ECO:0007669"/>
    <property type="project" value="TreeGrafter"/>
</dbReference>
<evidence type="ECO:0000256" key="5">
    <source>
        <dbReference type="ARBA" id="ARBA00023002"/>
    </source>
</evidence>
<organism evidence="13 14">
    <name type="scientific">Natronocella acetinitrilica</name>
    <dbReference type="NCBI Taxonomy" id="414046"/>
    <lineage>
        <taxon>Bacteria</taxon>
        <taxon>Pseudomonadati</taxon>
        <taxon>Pseudomonadota</taxon>
        <taxon>Gammaproteobacteria</taxon>
        <taxon>Chromatiales</taxon>
        <taxon>Ectothiorhodospiraceae</taxon>
        <taxon>Natronocella</taxon>
    </lineage>
</organism>
<dbReference type="PANTHER" id="PTHR30525:SF0">
    <property type="entry name" value="1-DEOXY-D-XYLULOSE 5-PHOSPHATE REDUCTOISOMERASE, CHLOROPLASTIC"/>
    <property type="match status" value="1"/>
</dbReference>
<reference evidence="13" key="1">
    <citation type="submission" date="2022-03" db="EMBL/GenBank/DDBJ databases">
        <title>Genomic Encyclopedia of Type Strains, Phase III (KMG-III): the genomes of soil and plant-associated and newly described type strains.</title>
        <authorList>
            <person name="Whitman W."/>
        </authorList>
    </citation>
    <scope>NUCLEOTIDE SEQUENCE</scope>
    <source>
        <strain evidence="13">ANL 6-2</strain>
    </source>
</reference>
<dbReference type="InterPro" id="IPR013512">
    <property type="entry name" value="DXP_reductoisomerase_N"/>
</dbReference>
<comment type="cofactor">
    <cofactor evidence="9">
        <name>Mg(2+)</name>
        <dbReference type="ChEBI" id="CHEBI:18420"/>
    </cofactor>
    <cofactor evidence="9">
        <name>Mn(2+)</name>
        <dbReference type="ChEBI" id="CHEBI:29035"/>
    </cofactor>
</comment>
<feature type="binding site" evidence="9">
    <location>
        <position position="216"/>
    </location>
    <ligand>
        <name>NADPH</name>
        <dbReference type="ChEBI" id="CHEBI:57783"/>
    </ligand>
</feature>
<evidence type="ECO:0000256" key="9">
    <source>
        <dbReference type="HAMAP-Rule" id="MF_00183"/>
    </source>
</evidence>
<feature type="binding site" evidence="9">
    <location>
        <position position="17"/>
    </location>
    <ligand>
        <name>NADPH</name>
        <dbReference type="ChEBI" id="CHEBI:57783"/>
    </ligand>
</feature>
<accession>A0AAE3G998</accession>
<evidence type="ECO:0000256" key="3">
    <source>
        <dbReference type="ARBA" id="ARBA00022723"/>
    </source>
</evidence>
<keyword evidence="9" id="KW-0460">Magnesium</keyword>
<dbReference type="InterPro" id="IPR036291">
    <property type="entry name" value="NAD(P)-bd_dom_sf"/>
</dbReference>
<feature type="binding site" evidence="9">
    <location>
        <position position="223"/>
    </location>
    <ligand>
        <name>1-deoxy-D-xylulose 5-phosphate</name>
        <dbReference type="ChEBI" id="CHEBI:57792"/>
    </ligand>
</feature>
<dbReference type="HAMAP" id="MF_00183">
    <property type="entry name" value="DXP_reductoisom"/>
    <property type="match status" value="1"/>
</dbReference>
<dbReference type="RefSeq" id="WP_253481092.1">
    <property type="nucleotide sequence ID" value="NZ_JALJXV010000008.1"/>
</dbReference>
<feature type="binding site" evidence="9">
    <location>
        <position position="130"/>
    </location>
    <ligand>
        <name>1-deoxy-D-xylulose 5-phosphate</name>
        <dbReference type="ChEBI" id="CHEBI:57792"/>
    </ligand>
</feature>
<dbReference type="SUPFAM" id="SSF69055">
    <property type="entry name" value="1-deoxy-D-xylulose-5-phosphate reductoisomerase, C-terminal domain"/>
    <property type="match status" value="1"/>
</dbReference>
<keyword evidence="5 9" id="KW-0560">Oxidoreductase</keyword>
<keyword evidence="3 9" id="KW-0479">Metal-binding</keyword>
<evidence type="ECO:0000256" key="7">
    <source>
        <dbReference type="ARBA" id="ARBA00023229"/>
    </source>
</evidence>
<dbReference type="NCBIfam" id="NF003938">
    <property type="entry name" value="PRK05447.1-1"/>
    <property type="match status" value="1"/>
</dbReference>
<dbReference type="InterPro" id="IPR003821">
    <property type="entry name" value="DXP_reductoisomerase"/>
</dbReference>
<feature type="binding site" evidence="9">
    <location>
        <position position="157"/>
    </location>
    <ligand>
        <name>Mn(2+)</name>
        <dbReference type="ChEBI" id="CHEBI:29035"/>
    </ligand>
</feature>